<accession>A0A2S9QMS9</accession>
<dbReference type="Gene3D" id="1.10.10.10">
    <property type="entry name" value="Winged helix-like DNA-binding domain superfamily/Winged helix DNA-binding domain"/>
    <property type="match status" value="1"/>
</dbReference>
<sequence>MDEMHALPIKLHRDYEEVSRLGLRRYPADARHRRMVDALVDAGLGMIENGYLTLQRPEYGSVDFPPESLAILQSHYEQWLHAEGLVTGEQVLYGYNGFWQHWWNLLHERGSAPLRMDLVVPDLPELDTTDWSSEIESELLHHVLSTGTVQIRLLLPPRDAEGPLHELARFVAGEGVDVRVRSSPFLFAVYNRSAAVLSAAEPDSKEESYFLTRRSSIVAPLQRVFDDHWVSALPWESYARGAAEVLSLMSLGWTDARIAEALGLSMRTVSRRVSEAMSAAGVASRFELGIRYAQSMSLAGS</sequence>
<dbReference type="GO" id="GO:0003677">
    <property type="term" value="F:DNA binding"/>
    <property type="evidence" value="ECO:0007669"/>
    <property type="project" value="InterPro"/>
</dbReference>
<organism evidence="2 3">
    <name type="scientific">Leucobacter massiliensis</name>
    <dbReference type="NCBI Taxonomy" id="1686285"/>
    <lineage>
        <taxon>Bacteria</taxon>
        <taxon>Bacillati</taxon>
        <taxon>Actinomycetota</taxon>
        <taxon>Actinomycetes</taxon>
        <taxon>Micrococcales</taxon>
        <taxon>Microbacteriaceae</taxon>
        <taxon>Leucobacter</taxon>
    </lineage>
</organism>
<dbReference type="Proteomes" id="UP000238650">
    <property type="component" value="Unassembled WGS sequence"/>
</dbReference>
<feature type="domain" description="HTH luxR-type" evidence="1">
    <location>
        <begin position="243"/>
        <end position="292"/>
    </location>
</feature>
<dbReference type="GO" id="GO:0006355">
    <property type="term" value="P:regulation of DNA-templated transcription"/>
    <property type="evidence" value="ECO:0007669"/>
    <property type="project" value="InterPro"/>
</dbReference>
<dbReference type="AlphaFoldDB" id="A0A2S9QMS9"/>
<gene>
    <name evidence="2" type="ORF">B4915_08440</name>
</gene>
<dbReference type="EMBL" id="MWZD01000017">
    <property type="protein sequence ID" value="PRI10904.1"/>
    <property type="molecule type" value="Genomic_DNA"/>
</dbReference>
<dbReference type="InterPro" id="IPR036388">
    <property type="entry name" value="WH-like_DNA-bd_sf"/>
</dbReference>
<proteinExistence type="predicted"/>
<dbReference type="InterPro" id="IPR016032">
    <property type="entry name" value="Sig_transdc_resp-reg_C-effctor"/>
</dbReference>
<evidence type="ECO:0000313" key="3">
    <source>
        <dbReference type="Proteomes" id="UP000238650"/>
    </source>
</evidence>
<dbReference type="RefSeq" id="WP_105805365.1">
    <property type="nucleotide sequence ID" value="NZ_MWZD01000017.1"/>
</dbReference>
<comment type="caution">
    <text evidence="2">The sequence shown here is derived from an EMBL/GenBank/DDBJ whole genome shotgun (WGS) entry which is preliminary data.</text>
</comment>
<protein>
    <recommendedName>
        <fullName evidence="1">HTH luxR-type domain-containing protein</fullName>
    </recommendedName>
</protein>
<evidence type="ECO:0000313" key="2">
    <source>
        <dbReference type="EMBL" id="PRI10904.1"/>
    </source>
</evidence>
<evidence type="ECO:0000259" key="1">
    <source>
        <dbReference type="SMART" id="SM00421"/>
    </source>
</evidence>
<dbReference type="SUPFAM" id="SSF46894">
    <property type="entry name" value="C-terminal effector domain of the bipartite response regulators"/>
    <property type="match status" value="1"/>
</dbReference>
<dbReference type="SMART" id="SM00421">
    <property type="entry name" value="HTH_LUXR"/>
    <property type="match status" value="1"/>
</dbReference>
<name>A0A2S9QMS9_9MICO</name>
<reference evidence="2 3" key="1">
    <citation type="journal article" date="2017" name="New Microbes New Infect">
        <title>Genome sequence of 'Leucobacter massiliensis' sp. nov. isolated from human pharynx after travel to the 2014 Hajj.</title>
        <authorList>
            <person name="Leangapichart T."/>
            <person name="Gautret P."/>
            <person name="Nguyen T.T."/>
            <person name="Armstrong N."/>
            <person name="Rolain J.M."/>
        </authorList>
    </citation>
    <scope>NUCLEOTIDE SEQUENCE [LARGE SCALE GENOMIC DNA]</scope>
    <source>
        <strain evidence="2 3">122RC15</strain>
    </source>
</reference>
<keyword evidence="3" id="KW-1185">Reference proteome</keyword>
<dbReference type="InterPro" id="IPR000792">
    <property type="entry name" value="Tscrpt_reg_LuxR_C"/>
</dbReference>